<comment type="similarity">
    <text evidence="2 9">Belongs to the sodium:solute symporter (SSF) (TC 2.A.21) family.</text>
</comment>
<evidence type="ECO:0000256" key="2">
    <source>
        <dbReference type="ARBA" id="ARBA00006434"/>
    </source>
</evidence>
<dbReference type="PANTHER" id="PTHR48086">
    <property type="entry name" value="SODIUM/PROLINE SYMPORTER-RELATED"/>
    <property type="match status" value="1"/>
</dbReference>
<evidence type="ECO:0000256" key="3">
    <source>
        <dbReference type="ARBA" id="ARBA00022448"/>
    </source>
</evidence>
<reference evidence="12 14" key="2">
    <citation type="submission" date="2019-01" db="EMBL/GenBank/DDBJ databases">
        <title>High-quality-draft genome sequences of five non-tuberculosis mycobacteriaceae isolated from a nosocomial environment.</title>
        <authorList>
            <person name="Tiago I."/>
            <person name="Alarico S."/>
            <person name="Pereira S.G."/>
            <person name="Coelho C."/>
            <person name="Maranha A."/>
            <person name="Empadinhas N."/>
        </authorList>
    </citation>
    <scope>NUCLEOTIDE SEQUENCE [LARGE SCALE GENOMIC DNA]</scope>
    <source>
        <strain evidence="12 14">24AIII</strain>
    </source>
</reference>
<organism evidence="11 13">
    <name type="scientific">Mycolicibacterium mucogenicum</name>
    <name type="common">Mycobacterium mucogenicum</name>
    <dbReference type="NCBI Taxonomy" id="56689"/>
    <lineage>
        <taxon>Bacteria</taxon>
        <taxon>Bacillati</taxon>
        <taxon>Actinomycetota</taxon>
        <taxon>Actinomycetes</taxon>
        <taxon>Mycobacteriales</taxon>
        <taxon>Mycobacteriaceae</taxon>
        <taxon>Mycolicibacterium</taxon>
    </lineage>
</organism>
<feature type="transmembrane region" description="Helical" evidence="10">
    <location>
        <begin position="198"/>
        <end position="218"/>
    </location>
</feature>
<evidence type="ECO:0000256" key="5">
    <source>
        <dbReference type="ARBA" id="ARBA00022692"/>
    </source>
</evidence>
<feature type="transmembrane region" description="Helical" evidence="10">
    <location>
        <begin position="422"/>
        <end position="444"/>
    </location>
</feature>
<keyword evidence="8 10" id="KW-0472">Membrane</keyword>
<proteinExistence type="inferred from homology"/>
<dbReference type="InterPro" id="IPR050277">
    <property type="entry name" value="Sodium:Solute_Symporter"/>
</dbReference>
<protein>
    <submittedName>
        <fullName evidence="11">Cation acetate symporter</fullName>
    </submittedName>
</protein>
<feature type="transmembrane region" description="Helical" evidence="10">
    <location>
        <begin position="397"/>
        <end position="416"/>
    </location>
</feature>
<evidence type="ECO:0000256" key="6">
    <source>
        <dbReference type="ARBA" id="ARBA00022847"/>
    </source>
</evidence>
<evidence type="ECO:0000256" key="4">
    <source>
        <dbReference type="ARBA" id="ARBA00022475"/>
    </source>
</evidence>
<dbReference type="GO" id="GO:0015123">
    <property type="term" value="F:acetate transmembrane transporter activity"/>
    <property type="evidence" value="ECO:0007669"/>
    <property type="project" value="TreeGrafter"/>
</dbReference>
<feature type="transmembrane region" description="Helical" evidence="10">
    <location>
        <begin position="166"/>
        <end position="186"/>
    </location>
</feature>
<dbReference type="GO" id="GO:0015293">
    <property type="term" value="F:symporter activity"/>
    <property type="evidence" value="ECO:0007669"/>
    <property type="project" value="UniProtKB-KW"/>
</dbReference>
<dbReference type="InterPro" id="IPR038377">
    <property type="entry name" value="Na/Glc_symporter_sf"/>
</dbReference>
<dbReference type="CDD" id="cd11480">
    <property type="entry name" value="SLC5sbd_u4"/>
    <property type="match status" value="1"/>
</dbReference>
<evidence type="ECO:0000313" key="13">
    <source>
        <dbReference type="Proteomes" id="UP000093962"/>
    </source>
</evidence>
<dbReference type="Gene3D" id="1.20.1730.10">
    <property type="entry name" value="Sodium/glucose cotransporter"/>
    <property type="match status" value="1"/>
</dbReference>
<feature type="transmembrane region" description="Helical" evidence="10">
    <location>
        <begin position="57"/>
        <end position="80"/>
    </location>
</feature>
<comment type="caution">
    <text evidence="11">The sequence shown here is derived from an EMBL/GenBank/DDBJ whole genome shotgun (WGS) entry which is preliminary data.</text>
</comment>
<dbReference type="AlphaFoldDB" id="A0A1A0MR36"/>
<evidence type="ECO:0000256" key="10">
    <source>
        <dbReference type="SAM" id="Phobius"/>
    </source>
</evidence>
<evidence type="ECO:0000256" key="8">
    <source>
        <dbReference type="ARBA" id="ARBA00023136"/>
    </source>
</evidence>
<dbReference type="EMBL" id="SDLO01000001">
    <property type="protein sequence ID" value="TDK93785.1"/>
    <property type="molecule type" value="Genomic_DNA"/>
</dbReference>
<sequence length="543" mass="56070">MHTTVLAAATVGNPVANIGIFSVFVIVTMVVVIKASKRNATADEFFTGGRGFSGPQNGIAIAGDYLSAASFLGIAGAIAVYGYDGFLYSIGFLVAWLVALLLVAELLRNTGRFTMADVLSFRLKQRPVRLAAATSTLTVSLFYLLAQMAGAGGLVALLLDVKSRGGQSIVIAVVGVLMIVYVLVGGMKGTTWVQIIKAVLLITGAALMTVMVLGKFGFNFSDILGSAQSAISHATTKGVSSRDVLAPGAQYGGSLTSKINFVSLALALVLGTAGLPHVLMRFYTVPTAKEARRSVVWAIALIGAFYLFTLVLGYGAAALVGPDRILKAAGGVNSAAPLLAFELGGVILLGVISAVAFATILAVVAGLTITASASFAHDIYASVLKSHKVTEEEQVRVSRITAVVLGVFAIGLGILANGQNVAFLVALAFAVAAAANLPTILYSLYWKRFNTRGALWSMYGGLISTIVLIVFSPAVSGSKTAMIPGADFAYFPLANPGIVSIPLAFVLGIIGTLTSSDTGDPELAAEMEVRSLTGVGAEKPVAH</sequence>
<keyword evidence="6" id="KW-0769">Symport</keyword>
<dbReference type="GO" id="GO:0005886">
    <property type="term" value="C:plasma membrane"/>
    <property type="evidence" value="ECO:0007669"/>
    <property type="project" value="UniProtKB-SubCell"/>
</dbReference>
<dbReference type="RefSeq" id="WP_064858639.1">
    <property type="nucleotide sequence ID" value="NZ_LZSF01000115.1"/>
</dbReference>
<keyword evidence="5 10" id="KW-0812">Transmembrane</keyword>
<feature type="transmembrane region" description="Helical" evidence="10">
    <location>
        <begin position="15"/>
        <end position="36"/>
    </location>
</feature>
<evidence type="ECO:0000313" key="11">
    <source>
        <dbReference type="EMBL" id="OBA87954.1"/>
    </source>
</evidence>
<dbReference type="Proteomes" id="UP000093962">
    <property type="component" value="Unassembled WGS sequence"/>
</dbReference>
<keyword evidence="3" id="KW-0813">Transport</keyword>
<dbReference type="Proteomes" id="UP000294929">
    <property type="component" value="Unassembled WGS sequence"/>
</dbReference>
<dbReference type="PANTHER" id="PTHR48086:SF6">
    <property type="entry name" value="CATION_ACETATE SYMPORTER ACTP"/>
    <property type="match status" value="1"/>
</dbReference>
<feature type="transmembrane region" description="Helical" evidence="10">
    <location>
        <begin position="295"/>
        <end position="317"/>
    </location>
</feature>
<name>A0A1A0MR36_MYCMU</name>
<evidence type="ECO:0000256" key="9">
    <source>
        <dbReference type="RuleBase" id="RU362091"/>
    </source>
</evidence>
<dbReference type="GO" id="GO:0006847">
    <property type="term" value="P:plasma membrane acetate transport"/>
    <property type="evidence" value="ECO:0007669"/>
    <property type="project" value="TreeGrafter"/>
</dbReference>
<dbReference type="Pfam" id="PF00474">
    <property type="entry name" value="SSF"/>
    <property type="match status" value="1"/>
</dbReference>
<evidence type="ECO:0000256" key="1">
    <source>
        <dbReference type="ARBA" id="ARBA00004651"/>
    </source>
</evidence>
<feature type="transmembrane region" description="Helical" evidence="10">
    <location>
        <begin position="347"/>
        <end position="376"/>
    </location>
</feature>
<feature type="transmembrane region" description="Helical" evidence="10">
    <location>
        <begin position="456"/>
        <end position="476"/>
    </location>
</feature>
<dbReference type="InterPro" id="IPR001734">
    <property type="entry name" value="Na/solute_symporter"/>
</dbReference>
<dbReference type="NCBIfam" id="TIGR00813">
    <property type="entry name" value="sss"/>
    <property type="match status" value="1"/>
</dbReference>
<keyword evidence="7 10" id="KW-1133">Transmembrane helix</keyword>
<feature type="transmembrane region" description="Helical" evidence="10">
    <location>
        <begin position="86"/>
        <end position="107"/>
    </location>
</feature>
<evidence type="ECO:0000256" key="7">
    <source>
        <dbReference type="ARBA" id="ARBA00022989"/>
    </source>
</evidence>
<evidence type="ECO:0000313" key="14">
    <source>
        <dbReference type="Proteomes" id="UP000294929"/>
    </source>
</evidence>
<feature type="transmembrane region" description="Helical" evidence="10">
    <location>
        <begin position="261"/>
        <end position="283"/>
    </location>
</feature>
<comment type="subcellular location">
    <subcellularLocation>
        <location evidence="1">Cell membrane</location>
        <topology evidence="1">Multi-pass membrane protein</topology>
    </subcellularLocation>
</comment>
<feature type="transmembrane region" description="Helical" evidence="10">
    <location>
        <begin position="488"/>
        <end position="510"/>
    </location>
</feature>
<dbReference type="PROSITE" id="PS50283">
    <property type="entry name" value="NA_SOLUT_SYMP_3"/>
    <property type="match status" value="1"/>
</dbReference>
<accession>A0A1A0MR36</accession>
<reference evidence="11 13" key="1">
    <citation type="submission" date="2016-06" db="EMBL/GenBank/DDBJ databases">
        <authorList>
            <person name="Kjaerup R.B."/>
            <person name="Dalgaard T.S."/>
            <person name="Juul-Madsen H.R."/>
        </authorList>
    </citation>
    <scope>NUCLEOTIDE SEQUENCE [LARGE SCALE GENOMIC DNA]</scope>
    <source>
        <strain evidence="11 13">1199456.5</strain>
    </source>
</reference>
<dbReference type="OrthoDB" id="9764416at2"/>
<evidence type="ECO:0000313" key="12">
    <source>
        <dbReference type="EMBL" id="TDK93785.1"/>
    </source>
</evidence>
<feature type="transmembrane region" description="Helical" evidence="10">
    <location>
        <begin position="128"/>
        <end position="146"/>
    </location>
</feature>
<dbReference type="EMBL" id="LZSF01000115">
    <property type="protein sequence ID" value="OBA87954.1"/>
    <property type="molecule type" value="Genomic_DNA"/>
</dbReference>
<keyword evidence="4" id="KW-1003">Cell membrane</keyword>
<gene>
    <name evidence="11" type="ORF">A5642_17585</name>
    <name evidence="12" type="ORF">EUA03_01410</name>
</gene>